<name>A0ABT9AAC2_9BACT</name>
<dbReference type="SUPFAM" id="SSF82171">
    <property type="entry name" value="DPP6 N-terminal domain-like"/>
    <property type="match status" value="1"/>
</dbReference>
<accession>A0ABT9AAC2</accession>
<comment type="caution">
    <text evidence="2">The sequence shown here is derived from an EMBL/GenBank/DDBJ whole genome shotgun (WGS) entry which is preliminary data.</text>
</comment>
<proteinExistence type="predicted"/>
<feature type="signal peptide" evidence="1">
    <location>
        <begin position="1"/>
        <end position="26"/>
    </location>
</feature>
<protein>
    <submittedName>
        <fullName evidence="2">Uncharacterized protein</fullName>
    </submittedName>
</protein>
<reference evidence="2" key="1">
    <citation type="submission" date="2023-07" db="EMBL/GenBank/DDBJ databases">
        <authorList>
            <person name="Kim M.K."/>
        </authorList>
    </citation>
    <scope>NUCLEOTIDE SEQUENCE</scope>
    <source>
        <strain evidence="2">M29</strain>
    </source>
</reference>
<organism evidence="2 3">
    <name type="scientific">Hymenobacter mellowenesis</name>
    <dbReference type="NCBI Taxonomy" id="3063995"/>
    <lineage>
        <taxon>Bacteria</taxon>
        <taxon>Pseudomonadati</taxon>
        <taxon>Bacteroidota</taxon>
        <taxon>Cytophagia</taxon>
        <taxon>Cytophagales</taxon>
        <taxon>Hymenobacteraceae</taxon>
        <taxon>Hymenobacter</taxon>
    </lineage>
</organism>
<keyword evidence="3" id="KW-1185">Reference proteome</keyword>
<evidence type="ECO:0000313" key="3">
    <source>
        <dbReference type="Proteomes" id="UP001167796"/>
    </source>
</evidence>
<dbReference type="EMBL" id="JAUQSX010000004">
    <property type="protein sequence ID" value="MDO7846775.1"/>
    <property type="molecule type" value="Genomic_DNA"/>
</dbReference>
<evidence type="ECO:0000256" key="1">
    <source>
        <dbReference type="SAM" id="SignalP"/>
    </source>
</evidence>
<evidence type="ECO:0000313" key="2">
    <source>
        <dbReference type="EMBL" id="MDO7846775.1"/>
    </source>
</evidence>
<sequence length="408" mass="45381">MGKALGNTRTPLITAIFASAASLALATQLAFTAPAPAGLLLTKDFSWQQPNRSILQPAFSHSGRELAFVQQFHIPDGDESEQREGVAESRLAKVASNQRLADPVVSILHIATQRIDSVDYGWDPSFSPGDSLLAYAYQHTPISGKRVLAETLKGNSIRVYERRARKRVTIALPKQGYLLQPAFANPNTLWYQQGNAINGSYGGGTGISQYNLRSKRDSVVEAPQKHYGYFNIIGSFHPVPRGLAYVVWQAADKGFESNWMANEYDASLKSRSGLLHQFKKMPFKNVDSRVAITSTGDVVYLDDQHSLRKEKNYFYQYHGAVIVSRKLFPEEYHEAYLSPNGRYALVCTYENTAYLLDIATLKKTPMELPVDTEVFNAVWSDTSERLVVVQSTSGASQDTDVLSVFTIH</sequence>
<gene>
    <name evidence="2" type="ORF">Q5H92_10435</name>
</gene>
<dbReference type="RefSeq" id="WP_305011454.1">
    <property type="nucleotide sequence ID" value="NZ_JAUQSX010000004.1"/>
</dbReference>
<feature type="chain" id="PRO_5046666214" evidence="1">
    <location>
        <begin position="27"/>
        <end position="408"/>
    </location>
</feature>
<dbReference type="Proteomes" id="UP001167796">
    <property type="component" value="Unassembled WGS sequence"/>
</dbReference>
<keyword evidence="1" id="KW-0732">Signal</keyword>